<reference evidence="4" key="1">
    <citation type="journal article" date="2019" name="Int. J. Syst. Evol. Microbiol.">
        <title>The Global Catalogue of Microorganisms (GCM) 10K type strain sequencing project: providing services to taxonomists for standard genome sequencing and annotation.</title>
        <authorList>
            <consortium name="The Broad Institute Genomics Platform"/>
            <consortium name="The Broad Institute Genome Sequencing Center for Infectious Disease"/>
            <person name="Wu L."/>
            <person name="Ma J."/>
        </authorList>
    </citation>
    <scope>NUCLEOTIDE SEQUENCE [LARGE SCALE GENOMIC DNA]</scope>
    <source>
        <strain evidence="4">JCM 18541</strain>
    </source>
</reference>
<name>A0ABP9BFN9_9MICC</name>
<dbReference type="Proteomes" id="UP001500187">
    <property type="component" value="Unassembled WGS sequence"/>
</dbReference>
<comment type="caution">
    <text evidence="3">The sequence shown here is derived from an EMBL/GenBank/DDBJ whole genome shotgun (WGS) entry which is preliminary data.</text>
</comment>
<feature type="compositionally biased region" description="Polar residues" evidence="1">
    <location>
        <begin position="340"/>
        <end position="357"/>
    </location>
</feature>
<feature type="compositionally biased region" description="Low complexity" evidence="1">
    <location>
        <begin position="358"/>
        <end position="373"/>
    </location>
</feature>
<keyword evidence="4" id="KW-1185">Reference proteome</keyword>
<sequence>MSTAETLGQQPTLRAPNDVMVRYPLENGYRHSTWIVECGEHTANNLEMPAGTYTLIQLNAGQHQYVKAAERLCALVSHPHVLTVVAVTSSGENDQVWCQAAEAGTLADYCAAKGRLPLEQVSRLAHDLCAAMTYLHENHLSFSQLTGQQVVFTVAGELKLLVPPLDVRDAPAEVLKKHRAEDISALAALLWLCLTGEKAAAQRFRKPLSLSVPEAGETLARTLEDAIDRRSHQPGLQQIAALFELSKDPEPLELHLSAHESVVSRLPAIRPTRFDSVPKERFRRKPPLLGEVQDLSASQATPKKIFTGKKGDRRLPLILGTLTVLAMLVGAGILLTSQESPYSSPESAITEPSSALVQQSLPAQPPEAASEPSTDGGETSLDYAENLSTLIDTRSQVLASGKTGEITRYALAESELHRADTALIAADSDRQLASMTTRLVEINNLEVQGDDITALTIIEAQGYEPEGSKEELETAGIYTAGGRVFQQVNVSARVQDGHLLLVSAAPQTLEE</sequence>
<dbReference type="Gene3D" id="1.10.510.10">
    <property type="entry name" value="Transferase(Phosphotransferase) domain 1"/>
    <property type="match status" value="1"/>
</dbReference>
<dbReference type="EMBL" id="BAABKP010000001">
    <property type="protein sequence ID" value="GAA4794914.1"/>
    <property type="molecule type" value="Genomic_DNA"/>
</dbReference>
<evidence type="ECO:0000313" key="3">
    <source>
        <dbReference type="EMBL" id="GAA4794914.1"/>
    </source>
</evidence>
<feature type="region of interest" description="Disordered" evidence="1">
    <location>
        <begin position="340"/>
        <end position="380"/>
    </location>
</feature>
<accession>A0ABP9BFN9</accession>
<dbReference type="InterPro" id="IPR001245">
    <property type="entry name" value="Ser-Thr/Tyr_kinase_cat_dom"/>
</dbReference>
<dbReference type="Pfam" id="PF07714">
    <property type="entry name" value="PK_Tyr_Ser-Thr"/>
    <property type="match status" value="1"/>
</dbReference>
<proteinExistence type="predicted"/>
<feature type="domain" description="Serine-threonine/tyrosine-protein kinase catalytic" evidence="2">
    <location>
        <begin position="62"/>
        <end position="153"/>
    </location>
</feature>
<dbReference type="RefSeq" id="WP_345445668.1">
    <property type="nucleotide sequence ID" value="NZ_BAABKP010000001.1"/>
</dbReference>
<dbReference type="InterPro" id="IPR011009">
    <property type="entry name" value="Kinase-like_dom_sf"/>
</dbReference>
<evidence type="ECO:0000313" key="4">
    <source>
        <dbReference type="Proteomes" id="UP001500187"/>
    </source>
</evidence>
<protein>
    <recommendedName>
        <fullName evidence="2">Serine-threonine/tyrosine-protein kinase catalytic domain-containing protein</fullName>
    </recommendedName>
</protein>
<organism evidence="3 4">
    <name type="scientific">Rothia endophytica</name>
    <dbReference type="NCBI Taxonomy" id="1324766"/>
    <lineage>
        <taxon>Bacteria</taxon>
        <taxon>Bacillati</taxon>
        <taxon>Actinomycetota</taxon>
        <taxon>Actinomycetes</taxon>
        <taxon>Micrococcales</taxon>
        <taxon>Micrococcaceae</taxon>
        <taxon>Rothia</taxon>
    </lineage>
</organism>
<dbReference type="SUPFAM" id="SSF56112">
    <property type="entry name" value="Protein kinase-like (PK-like)"/>
    <property type="match status" value="1"/>
</dbReference>
<evidence type="ECO:0000256" key="1">
    <source>
        <dbReference type="SAM" id="MobiDB-lite"/>
    </source>
</evidence>
<evidence type="ECO:0000259" key="2">
    <source>
        <dbReference type="Pfam" id="PF07714"/>
    </source>
</evidence>
<gene>
    <name evidence="3" type="ORF">GCM10023352_12550</name>
</gene>